<sequence>MSDGVQGRGGETAAQRRERISRQVRRWCEQARIEGGPSELSDDAAVLIAAGYLDEPTRQVLTNRRRAGRGVPTILGFTQLRLLTDEQTRLEQRAAQSRPGAASLVAGYRATELARRLQAARSAVVMSGAHYASGVRAIRRDRRDGMHLEPAQREALFVALQRTPASLPGERRPVEQVLGAAFGAAADRIAARSVGTALAAASKRAAEVLGAGSDLDGERFVDPVDALLFLAGTLFDRIEGSAAWHSEHFAVQRVQLDLAEELTQIAVDAVALRGIGAELAVALRSARVEAARDQIQARQRALEPVWDQLVERVAALARIGDLLGQAEDQLRSMAAVERTLSLDSRIDDLIARSGNRELSAQNTHHVGDQFGEVEALMLGYQDVLYGDILALTTRSRPGGGSA</sequence>
<organism evidence="1 2">
    <name type="scientific">Rhodococcus tukisamuensis</name>
    <dbReference type="NCBI Taxonomy" id="168276"/>
    <lineage>
        <taxon>Bacteria</taxon>
        <taxon>Bacillati</taxon>
        <taxon>Actinomycetota</taxon>
        <taxon>Actinomycetes</taxon>
        <taxon>Mycobacteriales</taxon>
        <taxon>Nocardiaceae</taxon>
        <taxon>Rhodococcus</taxon>
    </lineage>
</organism>
<gene>
    <name evidence="1" type="ORF">SAMN05444580_1166</name>
</gene>
<dbReference type="RefSeq" id="WP_072846048.1">
    <property type="nucleotide sequence ID" value="NZ_FNAB01000016.1"/>
</dbReference>
<dbReference type="AlphaFoldDB" id="A0A1G7CGI4"/>
<evidence type="ECO:0000313" key="1">
    <source>
        <dbReference type="EMBL" id="SDE38381.1"/>
    </source>
</evidence>
<dbReference type="Proteomes" id="UP000199417">
    <property type="component" value="Unassembled WGS sequence"/>
</dbReference>
<reference evidence="1 2" key="1">
    <citation type="submission" date="2016-10" db="EMBL/GenBank/DDBJ databases">
        <authorList>
            <person name="de Groot N.N."/>
        </authorList>
    </citation>
    <scope>NUCLEOTIDE SEQUENCE [LARGE SCALE GENOMIC DNA]</scope>
    <source>
        <strain evidence="1 2">JCM 11308</strain>
    </source>
</reference>
<protein>
    <submittedName>
        <fullName evidence="1">Uncharacterized protein</fullName>
    </submittedName>
</protein>
<accession>A0A1G7CGI4</accession>
<keyword evidence="2" id="KW-1185">Reference proteome</keyword>
<evidence type="ECO:0000313" key="2">
    <source>
        <dbReference type="Proteomes" id="UP000199417"/>
    </source>
</evidence>
<name>A0A1G7CGI4_9NOCA</name>
<dbReference type="EMBL" id="FNAB01000016">
    <property type="protein sequence ID" value="SDE38381.1"/>
    <property type="molecule type" value="Genomic_DNA"/>
</dbReference>
<proteinExistence type="predicted"/>